<organism evidence="1 2">
    <name type="scientific">Virgibacillus kekensis</name>
    <dbReference type="NCBI Taxonomy" id="202261"/>
    <lineage>
        <taxon>Bacteria</taxon>
        <taxon>Bacillati</taxon>
        <taxon>Bacillota</taxon>
        <taxon>Bacilli</taxon>
        <taxon>Bacillales</taxon>
        <taxon>Bacillaceae</taxon>
        <taxon>Virgibacillus</taxon>
    </lineage>
</organism>
<dbReference type="Pfam" id="PF11079">
    <property type="entry name" value="YqhG"/>
    <property type="match status" value="1"/>
</dbReference>
<protein>
    <submittedName>
        <fullName evidence="1">YqhG family protein</fullName>
    </submittedName>
</protein>
<dbReference type="InterPro" id="IPR024562">
    <property type="entry name" value="YqhG"/>
</dbReference>
<evidence type="ECO:0000313" key="1">
    <source>
        <dbReference type="EMBL" id="MFC4558795.1"/>
    </source>
</evidence>
<reference evidence="2" key="1">
    <citation type="journal article" date="2019" name="Int. J. Syst. Evol. Microbiol.">
        <title>The Global Catalogue of Microorganisms (GCM) 10K type strain sequencing project: providing services to taxonomists for standard genome sequencing and annotation.</title>
        <authorList>
            <consortium name="The Broad Institute Genomics Platform"/>
            <consortium name="The Broad Institute Genome Sequencing Center for Infectious Disease"/>
            <person name="Wu L."/>
            <person name="Ma J."/>
        </authorList>
    </citation>
    <scope>NUCLEOTIDE SEQUENCE [LARGE SCALE GENOMIC DNA]</scope>
    <source>
        <strain evidence="2">CGMCC 4.7426</strain>
    </source>
</reference>
<keyword evidence="2" id="KW-1185">Reference proteome</keyword>
<accession>A0ABV9DLD1</accession>
<evidence type="ECO:0000313" key="2">
    <source>
        <dbReference type="Proteomes" id="UP001595989"/>
    </source>
</evidence>
<comment type="caution">
    <text evidence="1">The sequence shown here is derived from an EMBL/GenBank/DDBJ whole genome shotgun (WGS) entry which is preliminary data.</text>
</comment>
<dbReference type="Proteomes" id="UP001595989">
    <property type="component" value="Unassembled WGS sequence"/>
</dbReference>
<name>A0ABV9DLD1_9BACI</name>
<proteinExistence type="predicted"/>
<sequence length="264" mass="31002">MAISNLNEFLESYFTAHNCDIIENNEGVLKIQLNEKMDRALMNRPFYWHYVKSMGNPGQPMQLTLITAPEKRDGKNEWIHFGSPRLQQILGHLRNHEKFTRLFEQVVANHNVPLFPWLVTNVKISYQGKQKRDEIISIGLHLVNGSMRIEMMDRLKEKSLQLAISDYCYTISPIIKLKSGFKRIEGVLDSYINNQSHDWAEESLKTMEEELKLVQHFYSGKEEDEEFKDDLRKEIEEVKMRYTPRITFEVINGGIFYLIDDGNN</sequence>
<dbReference type="EMBL" id="JBHSFU010000006">
    <property type="protein sequence ID" value="MFC4558795.1"/>
    <property type="molecule type" value="Genomic_DNA"/>
</dbReference>
<gene>
    <name evidence="1" type="ORF">ACFO3D_11295</name>
</gene>
<dbReference type="RefSeq" id="WP_390295997.1">
    <property type="nucleotide sequence ID" value="NZ_JBHSFU010000006.1"/>
</dbReference>